<keyword evidence="3" id="KW-0732">Signal</keyword>
<dbReference type="PANTHER" id="PTHR11559">
    <property type="entry name" value="CARBOXYLESTERASE"/>
    <property type="match status" value="1"/>
</dbReference>
<evidence type="ECO:0000256" key="1">
    <source>
        <dbReference type="ARBA" id="ARBA00005964"/>
    </source>
</evidence>
<feature type="domain" description="Carboxylesterase type B" evidence="4">
    <location>
        <begin position="73"/>
        <end position="497"/>
    </location>
</feature>
<keyword evidence="2 3" id="KW-0378">Hydrolase</keyword>
<dbReference type="InterPro" id="IPR019826">
    <property type="entry name" value="Carboxylesterase_B_AS"/>
</dbReference>
<comment type="caution">
    <text evidence="5">The sequence shown here is derived from an EMBL/GenBank/DDBJ whole genome shotgun (WGS) entry which is preliminary data.</text>
</comment>
<dbReference type="SUPFAM" id="SSF53474">
    <property type="entry name" value="alpha/beta-Hydrolases"/>
    <property type="match status" value="1"/>
</dbReference>
<dbReference type="STRING" id="1159556.A0A063BWS3"/>
<dbReference type="GO" id="GO:0016787">
    <property type="term" value="F:hydrolase activity"/>
    <property type="evidence" value="ECO:0007669"/>
    <property type="project" value="UniProtKB-KW"/>
</dbReference>
<evidence type="ECO:0000259" key="4">
    <source>
        <dbReference type="Pfam" id="PF00135"/>
    </source>
</evidence>
<proteinExistence type="inferred from homology"/>
<gene>
    <name evidence="5" type="ORF">UVI_02051400</name>
</gene>
<sequence>MKPILTALGALPLAALATSGSVSNQAVLSGADAGTADDQVAVRTPMGIIIGSVTTVENFNGIPYAEPPGPGGLTLSIQRPKGTEPGDNLPVLFYIFGGGFMFGATSANNAEDFIQFAEGKDKGFVFVGVNYRVGGFGFLGGSEILEDGSANLGLLDQRMGLEWVADNIAYFGGDPERVTLWGQSAGSISVFDQMALYDGDATYKGRPLFQAAIMNSGSVIPTERVDSSKAQRIFDAVASKADCRGASSTKLACLRSLDFEDFYHAVNSAPRILDYSSLALSYLPRPDGVILTDSPEVLAKKGRYHAVPVIIGDQEDEGTLFSFAQKDLNSTEALVGYLEDYFFANATREQVEGLVATYGDNSEAGSPFRTALLYEWYEAEYKAGKGFKRVAALLGDVVFTLSRRLAVEGMVRSNPKVPVWSYINSYAYGLVPYYGTPHGSDVRMMFKGTGNPAQSSRTYYLNLMYHLDPNVDRGIYKEWPTWTTEERKLLHINLGVNEIIEDDFRQESYEYLAKHAQVLHF</sequence>
<dbReference type="EMBL" id="BBTG02000038">
    <property type="protein sequence ID" value="GAO15880.1"/>
    <property type="molecule type" value="Genomic_DNA"/>
</dbReference>
<evidence type="ECO:0000313" key="6">
    <source>
        <dbReference type="Proteomes" id="UP000054053"/>
    </source>
</evidence>
<dbReference type="EC" id="3.1.1.-" evidence="3"/>
<dbReference type="Proteomes" id="UP000054053">
    <property type="component" value="Unassembled WGS sequence"/>
</dbReference>
<evidence type="ECO:0000313" key="5">
    <source>
        <dbReference type="EMBL" id="GAO15880.1"/>
    </source>
</evidence>
<accession>A0A063BWS3</accession>
<evidence type="ECO:0000256" key="3">
    <source>
        <dbReference type="RuleBase" id="RU361235"/>
    </source>
</evidence>
<name>A0A063BWS3_USTVR</name>
<feature type="signal peptide" evidence="3">
    <location>
        <begin position="1"/>
        <end position="17"/>
    </location>
</feature>
<protein>
    <recommendedName>
        <fullName evidence="3">Carboxylic ester hydrolase</fullName>
        <ecNumber evidence="3">3.1.1.-</ecNumber>
    </recommendedName>
</protein>
<reference evidence="6" key="1">
    <citation type="journal article" date="2016" name="Genome Announc.">
        <title>Genome sequence of Ustilaginoidea virens IPU010, a rice pathogenic fungus causing false smut.</title>
        <authorList>
            <person name="Kumagai T."/>
            <person name="Ishii T."/>
            <person name="Terai G."/>
            <person name="Umemura M."/>
            <person name="Machida M."/>
            <person name="Asai K."/>
        </authorList>
    </citation>
    <scope>NUCLEOTIDE SEQUENCE [LARGE SCALE GENOMIC DNA]</scope>
    <source>
        <strain evidence="6">IPU010</strain>
    </source>
</reference>
<comment type="similarity">
    <text evidence="1 3">Belongs to the type-B carboxylesterase/lipase family.</text>
</comment>
<dbReference type="InterPro" id="IPR050309">
    <property type="entry name" value="Type-B_Carboxylest/Lipase"/>
</dbReference>
<dbReference type="PROSITE" id="PS00122">
    <property type="entry name" value="CARBOXYLESTERASE_B_1"/>
    <property type="match status" value="1"/>
</dbReference>
<organism evidence="5 6">
    <name type="scientific">Ustilaginoidea virens</name>
    <name type="common">Rice false smut fungus</name>
    <name type="synonym">Villosiclava virens</name>
    <dbReference type="NCBI Taxonomy" id="1159556"/>
    <lineage>
        <taxon>Eukaryota</taxon>
        <taxon>Fungi</taxon>
        <taxon>Dikarya</taxon>
        <taxon>Ascomycota</taxon>
        <taxon>Pezizomycotina</taxon>
        <taxon>Sordariomycetes</taxon>
        <taxon>Hypocreomycetidae</taxon>
        <taxon>Hypocreales</taxon>
        <taxon>Clavicipitaceae</taxon>
        <taxon>Ustilaginoidea</taxon>
    </lineage>
</organism>
<dbReference type="AlphaFoldDB" id="A0A063BWS3"/>
<feature type="chain" id="PRO_5010893200" description="Carboxylic ester hydrolase" evidence="3">
    <location>
        <begin position="18"/>
        <end position="521"/>
    </location>
</feature>
<dbReference type="Pfam" id="PF00135">
    <property type="entry name" value="COesterase"/>
    <property type="match status" value="1"/>
</dbReference>
<dbReference type="InterPro" id="IPR029058">
    <property type="entry name" value="AB_hydrolase_fold"/>
</dbReference>
<evidence type="ECO:0000256" key="2">
    <source>
        <dbReference type="ARBA" id="ARBA00022801"/>
    </source>
</evidence>
<dbReference type="HOGENOM" id="CLU_006586_10_6_1"/>
<dbReference type="Gene3D" id="3.40.50.1820">
    <property type="entry name" value="alpha/beta hydrolase"/>
    <property type="match status" value="1"/>
</dbReference>
<dbReference type="InterPro" id="IPR002018">
    <property type="entry name" value="CarbesteraseB"/>
</dbReference>